<dbReference type="EMBL" id="CP144694">
    <property type="protein sequence ID" value="WVZ03862.1"/>
    <property type="molecule type" value="Genomic_DNA"/>
</dbReference>
<proteinExistence type="predicted"/>
<evidence type="ECO:0000313" key="3">
    <source>
        <dbReference type="Proteomes" id="UP001374535"/>
    </source>
</evidence>
<keyword evidence="3" id="KW-1185">Reference proteome</keyword>
<name>A0AAQ3N7C3_VIGMU</name>
<protein>
    <submittedName>
        <fullName evidence="2">Uncharacterized protein</fullName>
    </submittedName>
</protein>
<feature type="signal peptide" evidence="1">
    <location>
        <begin position="1"/>
        <end position="24"/>
    </location>
</feature>
<accession>A0AAQ3N7C3</accession>
<reference evidence="2 3" key="1">
    <citation type="journal article" date="2023" name="Life. Sci Alliance">
        <title>Evolutionary insights into 3D genome organization and epigenetic landscape of Vigna mungo.</title>
        <authorList>
            <person name="Junaid A."/>
            <person name="Singh B."/>
            <person name="Bhatia S."/>
        </authorList>
    </citation>
    <scope>NUCLEOTIDE SEQUENCE [LARGE SCALE GENOMIC DNA]</scope>
    <source>
        <strain evidence="2">Urdbean</strain>
    </source>
</reference>
<keyword evidence="1" id="KW-0732">Signal</keyword>
<dbReference type="AlphaFoldDB" id="A0AAQ3N7C3"/>
<sequence>MIHNYHLSCLLWYSFPAVLQDLHAVLVAPVMQNPLHVNGISRGNGDEHVTSNMSDSIKVRCSGNHMRQVKVDAFDVRVSPDNLRKRASNATSHVNQRLNLVKPISVAIDDSLGDKLSGAHHPLIEQSVVVRVQPCHLKLLMPMAPEESSAVFGAFSDNLTDVVSRVEMNWVVLQQQEWC</sequence>
<feature type="chain" id="PRO_5043024271" evidence="1">
    <location>
        <begin position="25"/>
        <end position="179"/>
    </location>
</feature>
<gene>
    <name evidence="2" type="ORF">V8G54_024668</name>
</gene>
<dbReference type="Proteomes" id="UP001374535">
    <property type="component" value="Chromosome 7"/>
</dbReference>
<evidence type="ECO:0000313" key="2">
    <source>
        <dbReference type="EMBL" id="WVZ03862.1"/>
    </source>
</evidence>
<evidence type="ECO:0000256" key="1">
    <source>
        <dbReference type="SAM" id="SignalP"/>
    </source>
</evidence>
<organism evidence="2 3">
    <name type="scientific">Vigna mungo</name>
    <name type="common">Black gram</name>
    <name type="synonym">Phaseolus mungo</name>
    <dbReference type="NCBI Taxonomy" id="3915"/>
    <lineage>
        <taxon>Eukaryota</taxon>
        <taxon>Viridiplantae</taxon>
        <taxon>Streptophyta</taxon>
        <taxon>Embryophyta</taxon>
        <taxon>Tracheophyta</taxon>
        <taxon>Spermatophyta</taxon>
        <taxon>Magnoliopsida</taxon>
        <taxon>eudicotyledons</taxon>
        <taxon>Gunneridae</taxon>
        <taxon>Pentapetalae</taxon>
        <taxon>rosids</taxon>
        <taxon>fabids</taxon>
        <taxon>Fabales</taxon>
        <taxon>Fabaceae</taxon>
        <taxon>Papilionoideae</taxon>
        <taxon>50 kb inversion clade</taxon>
        <taxon>NPAAA clade</taxon>
        <taxon>indigoferoid/millettioid clade</taxon>
        <taxon>Phaseoleae</taxon>
        <taxon>Vigna</taxon>
    </lineage>
</organism>